<organism evidence="1 2">
    <name type="scientific">Rhabditophanes sp. KR3021</name>
    <dbReference type="NCBI Taxonomy" id="114890"/>
    <lineage>
        <taxon>Eukaryota</taxon>
        <taxon>Metazoa</taxon>
        <taxon>Ecdysozoa</taxon>
        <taxon>Nematoda</taxon>
        <taxon>Chromadorea</taxon>
        <taxon>Rhabditida</taxon>
        <taxon>Tylenchina</taxon>
        <taxon>Panagrolaimomorpha</taxon>
        <taxon>Strongyloidoidea</taxon>
        <taxon>Alloionematidae</taxon>
        <taxon>Rhabditophanes</taxon>
    </lineage>
</organism>
<evidence type="ECO:0000313" key="1">
    <source>
        <dbReference type="Proteomes" id="UP000095286"/>
    </source>
</evidence>
<sequence length="193" mass="23038">MNQQDRQTLRQIRHQREGIKNDLMSIEVLSTQKTNLLLEVDGLSLREQELEKKLGVRRQKSVNMEKKIRFLKEQMFNLMSIDSFETNDIGYLLTELMDLSKELLEILKVATHTDQICVQIALEQECGFVEQAKALLVLRRELEKERNGLRNEVDVHETREEVMKRNKEEMIQLDRQIWKTCQDREQLDNVYDY</sequence>
<proteinExistence type="predicted"/>
<dbReference type="Proteomes" id="UP000095286">
    <property type="component" value="Unplaced"/>
</dbReference>
<protein>
    <submittedName>
        <fullName evidence="2">Coiled-coil domain-containing protein 22 homolog</fullName>
    </submittedName>
</protein>
<evidence type="ECO:0000313" key="2">
    <source>
        <dbReference type="WBParaSite" id="RSKR_0000086600.1"/>
    </source>
</evidence>
<dbReference type="WBParaSite" id="RSKR_0000086600.1">
    <property type="protein sequence ID" value="RSKR_0000086600.1"/>
    <property type="gene ID" value="RSKR_0000086600"/>
</dbReference>
<accession>A0AC35TID1</accession>
<reference evidence="2" key="1">
    <citation type="submission" date="2016-11" db="UniProtKB">
        <authorList>
            <consortium name="WormBaseParasite"/>
        </authorList>
    </citation>
    <scope>IDENTIFICATION</scope>
    <source>
        <strain evidence="2">KR3021</strain>
    </source>
</reference>
<name>A0AC35TID1_9BILA</name>